<dbReference type="EnsemblPlants" id="PGSC0003DMT400028913">
    <property type="protein sequence ID" value="PGSC0003DMT400028913"/>
    <property type="gene ID" value="PGSC0003DMG400011130"/>
</dbReference>
<dbReference type="AlphaFoldDB" id="M1ARW0"/>
<reference evidence="2" key="1">
    <citation type="journal article" date="2011" name="Nature">
        <title>Genome sequence and analysis of the tuber crop potato.</title>
        <authorList>
            <consortium name="The Potato Genome Sequencing Consortium"/>
        </authorList>
    </citation>
    <scope>NUCLEOTIDE SEQUENCE [LARGE SCALE GENOMIC DNA]</scope>
    <source>
        <strain evidence="2">cv. DM1-3 516 R44</strain>
    </source>
</reference>
<evidence type="ECO:0000313" key="1">
    <source>
        <dbReference type="EnsemblPlants" id="PGSC0003DMT400028913"/>
    </source>
</evidence>
<dbReference type="InParanoid" id="M1ARW0"/>
<sequence>MRKETTDLSHWAVLDAHHLCFERFICEFVKHIFSILSNSLKHLEPLFHSLCIDGYIFCQHSEIFLAVP</sequence>
<dbReference type="PaxDb" id="4113-PGSC0003DMT400028913"/>
<dbReference type="HOGENOM" id="CLU_2798913_0_0_1"/>
<organism evidence="1 2">
    <name type="scientific">Solanum tuberosum</name>
    <name type="common">Potato</name>
    <dbReference type="NCBI Taxonomy" id="4113"/>
    <lineage>
        <taxon>Eukaryota</taxon>
        <taxon>Viridiplantae</taxon>
        <taxon>Streptophyta</taxon>
        <taxon>Embryophyta</taxon>
        <taxon>Tracheophyta</taxon>
        <taxon>Spermatophyta</taxon>
        <taxon>Magnoliopsida</taxon>
        <taxon>eudicotyledons</taxon>
        <taxon>Gunneridae</taxon>
        <taxon>Pentapetalae</taxon>
        <taxon>asterids</taxon>
        <taxon>lamiids</taxon>
        <taxon>Solanales</taxon>
        <taxon>Solanaceae</taxon>
        <taxon>Solanoideae</taxon>
        <taxon>Solaneae</taxon>
        <taxon>Solanum</taxon>
    </lineage>
</organism>
<evidence type="ECO:0000313" key="2">
    <source>
        <dbReference type="Proteomes" id="UP000011115"/>
    </source>
</evidence>
<proteinExistence type="predicted"/>
<keyword evidence="2" id="KW-1185">Reference proteome</keyword>
<protein>
    <submittedName>
        <fullName evidence="1">Uncharacterized protein</fullName>
    </submittedName>
</protein>
<reference evidence="1" key="2">
    <citation type="submission" date="2015-06" db="UniProtKB">
        <authorList>
            <consortium name="EnsemblPlants"/>
        </authorList>
    </citation>
    <scope>IDENTIFICATION</scope>
    <source>
        <strain evidence="1">DM1-3 516 R44</strain>
    </source>
</reference>
<dbReference type="Proteomes" id="UP000011115">
    <property type="component" value="Unassembled WGS sequence"/>
</dbReference>
<accession>M1ARW0</accession>
<dbReference type="Gramene" id="PGSC0003DMT400028913">
    <property type="protein sequence ID" value="PGSC0003DMT400028913"/>
    <property type="gene ID" value="PGSC0003DMG400011130"/>
</dbReference>
<name>M1ARW0_SOLTU</name>